<evidence type="ECO:0000313" key="18">
    <source>
        <dbReference type="Proteomes" id="UP000317043"/>
    </source>
</evidence>
<keyword evidence="7" id="KW-0479">Metal-binding</keyword>
<evidence type="ECO:0000256" key="15">
    <source>
        <dbReference type="SAM" id="SignalP"/>
    </source>
</evidence>
<feature type="chain" id="PRO_5022030239" description="microbial collagenase" evidence="15">
    <location>
        <begin position="34"/>
        <end position="611"/>
    </location>
</feature>
<evidence type="ECO:0000256" key="12">
    <source>
        <dbReference type="ARBA" id="ARBA00023145"/>
    </source>
</evidence>
<reference evidence="17 18" key="1">
    <citation type="submission" date="2019-06" db="EMBL/GenBank/DDBJ databases">
        <title>Sequencing the genomes of 1000 actinobacteria strains.</title>
        <authorList>
            <person name="Klenk H.-P."/>
        </authorList>
    </citation>
    <scope>NUCLEOTIDE SEQUENCE [LARGE SCALE GENOMIC DNA]</scope>
    <source>
        <strain evidence="17 18">DSM 45928</strain>
    </source>
</reference>
<keyword evidence="10" id="KW-0862">Zinc</keyword>
<keyword evidence="9" id="KW-0378">Hydrolase</keyword>
<accession>A0A543ATZ7</accession>
<dbReference type="PANTHER" id="PTHR13062">
    <property type="entry name" value="COLLAGENASE"/>
    <property type="match status" value="1"/>
</dbReference>
<evidence type="ECO:0000256" key="6">
    <source>
        <dbReference type="ARBA" id="ARBA00022670"/>
    </source>
</evidence>
<dbReference type="GO" id="GO:0004222">
    <property type="term" value="F:metalloendopeptidase activity"/>
    <property type="evidence" value="ECO:0007669"/>
    <property type="project" value="InterPro"/>
</dbReference>
<evidence type="ECO:0000313" key="17">
    <source>
        <dbReference type="EMBL" id="TQL76052.1"/>
    </source>
</evidence>
<evidence type="ECO:0000256" key="14">
    <source>
        <dbReference type="SAM" id="MobiDB-lite"/>
    </source>
</evidence>
<dbReference type="InterPro" id="IPR013661">
    <property type="entry name" value="Peptidase_M9_N_dom"/>
</dbReference>
<dbReference type="PRINTS" id="PR00931">
    <property type="entry name" value="MICOLLPTASE"/>
</dbReference>
<dbReference type="RefSeq" id="WP_246100009.1">
    <property type="nucleotide sequence ID" value="NZ_JBHTGS010000001.1"/>
</dbReference>
<comment type="caution">
    <text evidence="17">The sequence shown here is derived from an EMBL/GenBank/DDBJ whole genome shotgun (WGS) entry which is preliminary data.</text>
</comment>
<keyword evidence="11" id="KW-0482">Metalloprotease</keyword>
<dbReference type="PANTHER" id="PTHR13062:SF9">
    <property type="entry name" value="MICROBIAL COLLAGENASE"/>
    <property type="match status" value="1"/>
</dbReference>
<dbReference type="Proteomes" id="UP000317043">
    <property type="component" value="Unassembled WGS sequence"/>
</dbReference>
<dbReference type="InterPro" id="IPR002169">
    <property type="entry name" value="Peptidase_M9A/M9B"/>
</dbReference>
<sequence>MSVPRLLKRWAVVGLTAALAVGLTTTMSTTAAADPASQPAPMSERGPRVAETGAALAEHTETVSSAPLAATADLGNTAACDVADFTGRSGTELVEFIAGSETSCINTLFSLTGSDAYGAFREAQMVSVSYGMRDRSVDYTGDNATGLASLVLYLRAGHFVQWYYPQDVGEYGPALRTAIQSGLDTLFAHPRSRDVTDANGEILSEAVILIDSAQENARYLSVVDRLLSDYDSRYHDSWWMLNAVNGVYTVLFRGHQVPEFVDAVTADRSILQRLERFALDNIGVLGGDTDFLVSNAGRELGRFLQHDQLRDQLRPQLLNLLNASSITGDTAPLWVGVAEMTDYFDQAQCTYYDTCNLSERLMSTVLPISHSCDSSVQVRAQEVTSAQLGQACDSLLGQNAYFHDVARDNGPVADDYNSRIQVVVFDSSSDYQTYAGAIFGIDTNNGGMYLEGDPADPDNLPRFIAYEAEWMLPDFAIWNLNHEYTHYLDGRYNLYGDFAENMQTPTIWWVEGFAEYIAYSYQGIEYTEAIDEAGRATYGLDALFDTGYEHDTNRVYRWGYLAVRFMIEEHRSDVDAVLGYYRTGQWQAARDDLAAIGSGYNNEWYDWLSRL</sequence>
<proteinExistence type="predicted"/>
<dbReference type="GO" id="GO:0006508">
    <property type="term" value="P:proteolysis"/>
    <property type="evidence" value="ECO:0007669"/>
    <property type="project" value="UniProtKB-KW"/>
</dbReference>
<feature type="active site" evidence="13">
    <location>
        <position position="483"/>
    </location>
</feature>
<evidence type="ECO:0000259" key="16">
    <source>
        <dbReference type="Pfam" id="PF08453"/>
    </source>
</evidence>
<dbReference type="GO" id="GO:0008270">
    <property type="term" value="F:zinc ion binding"/>
    <property type="evidence" value="ECO:0007669"/>
    <property type="project" value="InterPro"/>
</dbReference>
<evidence type="ECO:0000256" key="7">
    <source>
        <dbReference type="ARBA" id="ARBA00022723"/>
    </source>
</evidence>
<feature type="domain" description="Peptidase M9 collagenase N-terminal" evidence="16">
    <location>
        <begin position="80"/>
        <end position="261"/>
    </location>
</feature>
<name>A0A543ATZ7_9ACTN</name>
<dbReference type="GO" id="GO:0005576">
    <property type="term" value="C:extracellular region"/>
    <property type="evidence" value="ECO:0007669"/>
    <property type="project" value="UniProtKB-SubCell"/>
</dbReference>
<evidence type="ECO:0000256" key="9">
    <source>
        <dbReference type="ARBA" id="ARBA00022801"/>
    </source>
</evidence>
<feature type="region of interest" description="Disordered" evidence="14">
    <location>
        <begin position="31"/>
        <end position="50"/>
    </location>
</feature>
<keyword evidence="6" id="KW-0645">Protease</keyword>
<dbReference type="Gene3D" id="1.10.390.20">
    <property type="match status" value="1"/>
</dbReference>
<keyword evidence="18" id="KW-1185">Reference proteome</keyword>
<evidence type="ECO:0000256" key="10">
    <source>
        <dbReference type="ARBA" id="ARBA00022833"/>
    </source>
</evidence>
<keyword evidence="8 15" id="KW-0732">Signal</keyword>
<evidence type="ECO:0000256" key="13">
    <source>
        <dbReference type="PIRSR" id="PIRSR602169-1"/>
    </source>
</evidence>
<dbReference type="EC" id="3.4.24.3" evidence="4"/>
<evidence type="ECO:0000256" key="1">
    <source>
        <dbReference type="ARBA" id="ARBA00000424"/>
    </source>
</evidence>
<dbReference type="InParanoid" id="A0A543ATZ7"/>
<dbReference type="Gene3D" id="3.40.30.160">
    <property type="entry name" value="Collagenase ColT, N-terminal domain"/>
    <property type="match status" value="1"/>
</dbReference>
<keyword evidence="12" id="KW-0865">Zymogen</keyword>
<organism evidence="17 18">
    <name type="scientific">Stackebrandtia endophytica</name>
    <dbReference type="NCBI Taxonomy" id="1496996"/>
    <lineage>
        <taxon>Bacteria</taxon>
        <taxon>Bacillati</taxon>
        <taxon>Actinomycetota</taxon>
        <taxon>Actinomycetes</taxon>
        <taxon>Glycomycetales</taxon>
        <taxon>Glycomycetaceae</taxon>
        <taxon>Stackebrandtia</taxon>
    </lineage>
</organism>
<comment type="catalytic activity">
    <reaction evidence="1">
        <text>Digestion of native collagen in the triple helical region at Xaa-|-Gly bonds. With synthetic peptides, a preference is shown for Gly at P3 and P1', Pro and Ala at P2 and P2', and hydroxyproline, Ala or Arg at P3'.</text>
        <dbReference type="EC" id="3.4.24.3"/>
    </reaction>
</comment>
<keyword evidence="5" id="KW-0964">Secreted</keyword>
<evidence type="ECO:0000256" key="2">
    <source>
        <dbReference type="ARBA" id="ARBA00001947"/>
    </source>
</evidence>
<evidence type="ECO:0000256" key="5">
    <source>
        <dbReference type="ARBA" id="ARBA00022525"/>
    </source>
</evidence>
<dbReference type="EMBL" id="VFOW01000001">
    <property type="protein sequence ID" value="TQL76052.1"/>
    <property type="molecule type" value="Genomic_DNA"/>
</dbReference>
<comment type="subcellular location">
    <subcellularLocation>
        <location evidence="3">Secreted</location>
    </subcellularLocation>
</comment>
<evidence type="ECO:0000256" key="11">
    <source>
        <dbReference type="ARBA" id="ARBA00023049"/>
    </source>
</evidence>
<dbReference type="AlphaFoldDB" id="A0A543ATZ7"/>
<gene>
    <name evidence="17" type="ORF">FB566_1572</name>
</gene>
<evidence type="ECO:0000256" key="8">
    <source>
        <dbReference type="ARBA" id="ARBA00022729"/>
    </source>
</evidence>
<evidence type="ECO:0000256" key="3">
    <source>
        <dbReference type="ARBA" id="ARBA00004613"/>
    </source>
</evidence>
<dbReference type="Pfam" id="PF08453">
    <property type="entry name" value="Peptidase_M9_N"/>
    <property type="match status" value="1"/>
</dbReference>
<comment type="cofactor">
    <cofactor evidence="2">
        <name>Zn(2+)</name>
        <dbReference type="ChEBI" id="CHEBI:29105"/>
    </cofactor>
</comment>
<protein>
    <recommendedName>
        <fullName evidence="4">microbial collagenase</fullName>
        <ecNumber evidence="4">3.4.24.3</ecNumber>
    </recommendedName>
</protein>
<evidence type="ECO:0000256" key="4">
    <source>
        <dbReference type="ARBA" id="ARBA00012653"/>
    </source>
</evidence>
<feature type="signal peptide" evidence="15">
    <location>
        <begin position="1"/>
        <end position="33"/>
    </location>
</feature>
<dbReference type="Pfam" id="PF01752">
    <property type="entry name" value="Peptidase_M9"/>
    <property type="match status" value="1"/>
</dbReference>